<name>A0A7T0LJV6_9ACTO</name>
<dbReference type="KEGG" id="arep:ID810_10270"/>
<protein>
    <submittedName>
        <fullName evidence="2">DivIVA domain-containing protein</fullName>
    </submittedName>
</protein>
<feature type="region of interest" description="Disordered" evidence="1">
    <location>
        <begin position="1"/>
        <end position="22"/>
    </location>
</feature>
<dbReference type="NCBIfam" id="TIGR03544">
    <property type="entry name" value="DivI1A_domain"/>
    <property type="match status" value="1"/>
</dbReference>
<dbReference type="AlphaFoldDB" id="A0A7T0LJV6"/>
<evidence type="ECO:0000313" key="2">
    <source>
        <dbReference type="EMBL" id="QPL05107.1"/>
    </source>
</evidence>
<keyword evidence="3" id="KW-1185">Reference proteome</keyword>
<organism evidence="2 3">
    <name type="scientific">Actinomyces respiraculi</name>
    <dbReference type="NCBI Taxonomy" id="2744574"/>
    <lineage>
        <taxon>Bacteria</taxon>
        <taxon>Bacillati</taxon>
        <taxon>Actinomycetota</taxon>
        <taxon>Actinomycetes</taxon>
        <taxon>Actinomycetales</taxon>
        <taxon>Actinomycetaceae</taxon>
        <taxon>Actinomyces</taxon>
    </lineage>
</organism>
<reference evidence="2 3" key="1">
    <citation type="submission" date="2020-11" db="EMBL/GenBank/DDBJ databases">
        <title>Actinomyces sp. ZJ750.</title>
        <authorList>
            <person name="Zhou J."/>
        </authorList>
    </citation>
    <scope>NUCLEOTIDE SEQUENCE [LARGE SCALE GENOMIC DNA]</scope>
    <source>
        <strain evidence="2 3">ZJ750</strain>
    </source>
</reference>
<proteinExistence type="predicted"/>
<accession>A0A7T0LJV6</accession>
<dbReference type="Gene3D" id="6.10.250.660">
    <property type="match status" value="1"/>
</dbReference>
<sequence>MTNDDRTPIAPVPELPPVTREPPAVALTASSTRAQSFAVVRFRQGYRVQDVDRLMNEAATTLAAWEAAGAGAATTAGAVTAAGSAVPAGVSLQSRQVSDVLFPTTMFRPGYDQEEVDEFLDEVARTLRTWENWA</sequence>
<dbReference type="EMBL" id="CP063989">
    <property type="protein sequence ID" value="QPL05107.1"/>
    <property type="molecule type" value="Genomic_DNA"/>
</dbReference>
<evidence type="ECO:0000313" key="3">
    <source>
        <dbReference type="Proteomes" id="UP000594637"/>
    </source>
</evidence>
<dbReference type="Proteomes" id="UP000594637">
    <property type="component" value="Chromosome"/>
</dbReference>
<evidence type="ECO:0000256" key="1">
    <source>
        <dbReference type="SAM" id="MobiDB-lite"/>
    </source>
</evidence>
<dbReference type="InterPro" id="IPR019933">
    <property type="entry name" value="DivIVA_domain"/>
</dbReference>
<dbReference type="RefSeq" id="WP_166858508.1">
    <property type="nucleotide sequence ID" value="NZ_CP063989.1"/>
</dbReference>
<feature type="compositionally biased region" description="Pro residues" evidence="1">
    <location>
        <begin position="10"/>
        <end position="20"/>
    </location>
</feature>
<gene>
    <name evidence="2" type="ORF">ID810_10270</name>
</gene>